<organism evidence="1 2">
    <name type="scientific">Hibiscus sabdariffa</name>
    <name type="common">roselle</name>
    <dbReference type="NCBI Taxonomy" id="183260"/>
    <lineage>
        <taxon>Eukaryota</taxon>
        <taxon>Viridiplantae</taxon>
        <taxon>Streptophyta</taxon>
        <taxon>Embryophyta</taxon>
        <taxon>Tracheophyta</taxon>
        <taxon>Spermatophyta</taxon>
        <taxon>Magnoliopsida</taxon>
        <taxon>eudicotyledons</taxon>
        <taxon>Gunneridae</taxon>
        <taxon>Pentapetalae</taxon>
        <taxon>rosids</taxon>
        <taxon>malvids</taxon>
        <taxon>Malvales</taxon>
        <taxon>Malvaceae</taxon>
        <taxon>Malvoideae</taxon>
        <taxon>Hibiscus</taxon>
    </lineage>
</organism>
<protein>
    <submittedName>
        <fullName evidence="1">Uncharacterized protein</fullName>
    </submittedName>
</protein>
<evidence type="ECO:0000313" key="1">
    <source>
        <dbReference type="EMBL" id="KAK8508710.1"/>
    </source>
</evidence>
<sequence>MSLPRIPPYWCCVGHCDLHLSWQNLSTPCCYSLALLVSGTLRNFSIAGNPPMGLVFKIWGLGCFPGSCSLWAVDNPALAEVVVSSALAGFEIPIEWMVED</sequence>
<gene>
    <name evidence="1" type="ORF">V6N12_032705</name>
</gene>
<keyword evidence="2" id="KW-1185">Reference proteome</keyword>
<accession>A0ABR2BNI7</accession>
<dbReference type="Proteomes" id="UP001472677">
    <property type="component" value="Unassembled WGS sequence"/>
</dbReference>
<reference evidence="1 2" key="1">
    <citation type="journal article" date="2024" name="G3 (Bethesda)">
        <title>Genome assembly of Hibiscus sabdariffa L. provides insights into metabolisms of medicinal natural products.</title>
        <authorList>
            <person name="Kim T."/>
        </authorList>
    </citation>
    <scope>NUCLEOTIDE SEQUENCE [LARGE SCALE GENOMIC DNA]</scope>
    <source>
        <strain evidence="1">TK-2024</strain>
        <tissue evidence="1">Old leaves</tissue>
    </source>
</reference>
<proteinExistence type="predicted"/>
<comment type="caution">
    <text evidence="1">The sequence shown here is derived from an EMBL/GenBank/DDBJ whole genome shotgun (WGS) entry which is preliminary data.</text>
</comment>
<dbReference type="EMBL" id="JBBPBM010000098">
    <property type="protein sequence ID" value="KAK8508710.1"/>
    <property type="molecule type" value="Genomic_DNA"/>
</dbReference>
<name>A0ABR2BNI7_9ROSI</name>
<evidence type="ECO:0000313" key="2">
    <source>
        <dbReference type="Proteomes" id="UP001472677"/>
    </source>
</evidence>